<feature type="non-terminal residue" evidence="1">
    <location>
        <position position="1"/>
    </location>
</feature>
<gene>
    <name evidence="1" type="ORF">S12H4_22131</name>
</gene>
<evidence type="ECO:0000313" key="1">
    <source>
        <dbReference type="EMBL" id="GAI73738.1"/>
    </source>
</evidence>
<protein>
    <submittedName>
        <fullName evidence="1">Uncharacterized protein</fullName>
    </submittedName>
</protein>
<sequence>SYKKSILEVEYNIRNWCAIEGHNCALIPSYMGTDTVTSYSERCGKYEKKLKQVGFKVENQQICEQLPFRWIIATK</sequence>
<organism evidence="1">
    <name type="scientific">marine sediment metagenome</name>
    <dbReference type="NCBI Taxonomy" id="412755"/>
    <lineage>
        <taxon>unclassified sequences</taxon>
        <taxon>metagenomes</taxon>
        <taxon>ecological metagenomes</taxon>
    </lineage>
</organism>
<reference evidence="1" key="1">
    <citation type="journal article" date="2014" name="Front. Microbiol.">
        <title>High frequency of phylogenetically diverse reductive dehalogenase-homologous genes in deep subseafloor sedimentary metagenomes.</title>
        <authorList>
            <person name="Kawai M."/>
            <person name="Futagami T."/>
            <person name="Toyoda A."/>
            <person name="Takaki Y."/>
            <person name="Nishi S."/>
            <person name="Hori S."/>
            <person name="Arai W."/>
            <person name="Tsubouchi T."/>
            <person name="Morono Y."/>
            <person name="Uchiyama I."/>
            <person name="Ito T."/>
            <person name="Fujiyama A."/>
            <person name="Inagaki F."/>
            <person name="Takami H."/>
        </authorList>
    </citation>
    <scope>NUCLEOTIDE SEQUENCE</scope>
    <source>
        <strain evidence="1">Expedition CK06-06</strain>
    </source>
</reference>
<dbReference type="AlphaFoldDB" id="X1QZM2"/>
<name>X1QZM2_9ZZZZ</name>
<proteinExistence type="predicted"/>
<accession>X1QZM2</accession>
<comment type="caution">
    <text evidence="1">The sequence shown here is derived from an EMBL/GenBank/DDBJ whole genome shotgun (WGS) entry which is preliminary data.</text>
</comment>
<dbReference type="EMBL" id="BARW01011485">
    <property type="protein sequence ID" value="GAI73738.1"/>
    <property type="molecule type" value="Genomic_DNA"/>
</dbReference>